<dbReference type="SUPFAM" id="SSF51338">
    <property type="entry name" value="Composite domain of metallo-dependent hydrolases"/>
    <property type="match status" value="1"/>
</dbReference>
<dbReference type="InterPro" id="IPR011059">
    <property type="entry name" value="Metal-dep_hydrolase_composite"/>
</dbReference>
<name>A0A5C7FKP0_9BACT</name>
<gene>
    <name evidence="11" type="primary">hutI</name>
    <name evidence="11" type="ORF">FUA23_05560</name>
</gene>
<keyword evidence="4" id="KW-0479">Metal-binding</keyword>
<keyword evidence="6" id="KW-0369">Histidine metabolism</keyword>
<evidence type="ECO:0000256" key="1">
    <source>
        <dbReference type="ARBA" id="ARBA00005023"/>
    </source>
</evidence>
<evidence type="ECO:0000256" key="6">
    <source>
        <dbReference type="ARBA" id="ARBA00022808"/>
    </source>
</evidence>
<reference evidence="11 12" key="1">
    <citation type="submission" date="2019-08" db="EMBL/GenBank/DDBJ databases">
        <title>Lewinella sp. strain SSH13 Genome sequencing and assembly.</title>
        <authorList>
            <person name="Kim I."/>
        </authorList>
    </citation>
    <scope>NUCLEOTIDE SEQUENCE [LARGE SCALE GENOMIC DNA]</scope>
    <source>
        <strain evidence="11 12">SSH13</strain>
    </source>
</reference>
<dbReference type="GO" id="GO:0005737">
    <property type="term" value="C:cytoplasm"/>
    <property type="evidence" value="ECO:0007669"/>
    <property type="project" value="UniProtKB-UniRule"/>
</dbReference>
<dbReference type="EC" id="3.5.2.7" evidence="2 9"/>
<dbReference type="NCBIfam" id="TIGR01224">
    <property type="entry name" value="hutI"/>
    <property type="match status" value="1"/>
</dbReference>
<evidence type="ECO:0000256" key="7">
    <source>
        <dbReference type="ARBA" id="ARBA00022833"/>
    </source>
</evidence>
<sequence length="409" mass="43364">MTLTGPFTQLLPLTDLPLRGKLSDDQLKIIPNAGILTEEGKIIAVGNFKELRKETSGKGVEVHEIAGDTVCLPGFTDCHTHLLFAGSRAMDYAARNAGKTYQEIGAAGGGIKDTMGKTRAASDDELANSLKTRLDRHLGNGVTTIEVKSGYGLSVDQELRMLRIIKTTGDAHAADVVPTCLAAHVIPPEIGDERAWLQAILENIVPVVEAEQLAGRFDIFVEGGAFTPEHSRSFLERLKNQGFNITVHGDQFTTGGSQLAIDVGALSVDHLEASGEKEIAALAQSDVIPVALPGASIGLGCAFTPARRLLDAGASLAIASDWNPGSAPMGDLLTQAAILGTFEKLTTAEILAGLTFRAAAALGLGDRGRLSSGQLADFIAFPTTDYREILYQQGQLKPNRVWKNGLSIM</sequence>
<dbReference type="InterPro" id="IPR005920">
    <property type="entry name" value="HutI"/>
</dbReference>
<dbReference type="GO" id="GO:0050480">
    <property type="term" value="F:imidazolonepropionase activity"/>
    <property type="evidence" value="ECO:0007669"/>
    <property type="project" value="UniProtKB-UniRule"/>
</dbReference>
<keyword evidence="5 11" id="KW-0378">Hydrolase</keyword>
<accession>A0A5C7FKP0</accession>
<keyword evidence="12" id="KW-1185">Reference proteome</keyword>
<dbReference type="RefSeq" id="WP_147929737.1">
    <property type="nucleotide sequence ID" value="NZ_VOXD01000006.1"/>
</dbReference>
<dbReference type="Proteomes" id="UP000321907">
    <property type="component" value="Unassembled WGS sequence"/>
</dbReference>
<dbReference type="Pfam" id="PF07969">
    <property type="entry name" value="Amidohydro_3"/>
    <property type="match status" value="1"/>
</dbReference>
<keyword evidence="8" id="KW-0408">Iron</keyword>
<dbReference type="Gene3D" id="2.30.40.10">
    <property type="entry name" value="Urease, subunit C, domain 1"/>
    <property type="match status" value="1"/>
</dbReference>
<dbReference type="Gene3D" id="3.20.20.140">
    <property type="entry name" value="Metal-dependent hydrolases"/>
    <property type="match status" value="1"/>
</dbReference>
<protein>
    <recommendedName>
        <fullName evidence="2 9">Imidazolonepropionase</fullName>
        <ecNumber evidence="2 9">3.5.2.7</ecNumber>
    </recommendedName>
</protein>
<dbReference type="EMBL" id="VOXD01000006">
    <property type="protein sequence ID" value="TXF90565.1"/>
    <property type="molecule type" value="Genomic_DNA"/>
</dbReference>
<keyword evidence="3" id="KW-0963">Cytoplasm</keyword>
<keyword evidence="7" id="KW-0862">Zinc</keyword>
<evidence type="ECO:0000313" key="11">
    <source>
        <dbReference type="EMBL" id="TXF90565.1"/>
    </source>
</evidence>
<evidence type="ECO:0000256" key="8">
    <source>
        <dbReference type="ARBA" id="ARBA00023004"/>
    </source>
</evidence>
<dbReference type="PANTHER" id="PTHR42752">
    <property type="entry name" value="IMIDAZOLONEPROPIONASE"/>
    <property type="match status" value="1"/>
</dbReference>
<evidence type="ECO:0000256" key="4">
    <source>
        <dbReference type="ARBA" id="ARBA00022723"/>
    </source>
</evidence>
<evidence type="ECO:0000256" key="5">
    <source>
        <dbReference type="ARBA" id="ARBA00022801"/>
    </source>
</evidence>
<comment type="caution">
    <text evidence="11">The sequence shown here is derived from an EMBL/GenBank/DDBJ whole genome shotgun (WGS) entry which is preliminary data.</text>
</comment>
<evidence type="ECO:0000256" key="3">
    <source>
        <dbReference type="ARBA" id="ARBA00022490"/>
    </source>
</evidence>
<dbReference type="GO" id="GO:0046872">
    <property type="term" value="F:metal ion binding"/>
    <property type="evidence" value="ECO:0007669"/>
    <property type="project" value="UniProtKB-KW"/>
</dbReference>
<dbReference type="PANTHER" id="PTHR42752:SF1">
    <property type="entry name" value="IMIDAZOLONEPROPIONASE-RELATED"/>
    <property type="match status" value="1"/>
</dbReference>
<evidence type="ECO:0000256" key="2">
    <source>
        <dbReference type="ARBA" id="ARBA00012864"/>
    </source>
</evidence>
<evidence type="ECO:0000313" key="12">
    <source>
        <dbReference type="Proteomes" id="UP000321907"/>
    </source>
</evidence>
<proteinExistence type="predicted"/>
<dbReference type="SUPFAM" id="SSF51556">
    <property type="entry name" value="Metallo-dependent hydrolases"/>
    <property type="match status" value="1"/>
</dbReference>
<evidence type="ECO:0000259" key="10">
    <source>
        <dbReference type="Pfam" id="PF07969"/>
    </source>
</evidence>
<feature type="domain" description="Amidohydrolase 3" evidence="10">
    <location>
        <begin position="111"/>
        <end position="382"/>
    </location>
</feature>
<dbReference type="InterPro" id="IPR032466">
    <property type="entry name" value="Metal_Hydrolase"/>
</dbReference>
<dbReference type="GO" id="GO:0019556">
    <property type="term" value="P:L-histidine catabolic process to glutamate and formamide"/>
    <property type="evidence" value="ECO:0007669"/>
    <property type="project" value="UniProtKB-UniRule"/>
</dbReference>
<dbReference type="OrthoDB" id="9776455at2"/>
<evidence type="ECO:0000256" key="9">
    <source>
        <dbReference type="NCBIfam" id="TIGR01224"/>
    </source>
</evidence>
<comment type="pathway">
    <text evidence="1">Amino-acid degradation.</text>
</comment>
<dbReference type="AlphaFoldDB" id="A0A5C7FKP0"/>
<dbReference type="InterPro" id="IPR013108">
    <property type="entry name" value="Amidohydro_3"/>
</dbReference>
<organism evidence="11 12">
    <name type="scientific">Neolewinella aurantiaca</name>
    <dbReference type="NCBI Taxonomy" id="2602767"/>
    <lineage>
        <taxon>Bacteria</taxon>
        <taxon>Pseudomonadati</taxon>
        <taxon>Bacteroidota</taxon>
        <taxon>Saprospiria</taxon>
        <taxon>Saprospirales</taxon>
        <taxon>Lewinellaceae</taxon>
        <taxon>Neolewinella</taxon>
    </lineage>
</organism>